<dbReference type="Proteomes" id="UP000015104">
    <property type="component" value="Unassembled WGS sequence"/>
</dbReference>
<protein>
    <submittedName>
        <fullName evidence="1">Uncharacterized protein</fullName>
    </submittedName>
</protein>
<reference evidence="1" key="2">
    <citation type="submission" date="2015-06" db="UniProtKB">
        <authorList>
            <consortium name="EnsemblMetazoa"/>
        </authorList>
    </citation>
    <scope>IDENTIFICATION</scope>
</reference>
<evidence type="ECO:0000313" key="1">
    <source>
        <dbReference type="EnsemblMetazoa" id="tetur11g00200.1"/>
    </source>
</evidence>
<dbReference type="EMBL" id="CAEY01000064">
    <property type="status" value="NOT_ANNOTATED_CDS"/>
    <property type="molecule type" value="Genomic_DNA"/>
</dbReference>
<dbReference type="HOGENOM" id="CLU_3399869_0_0_1"/>
<sequence>MLTTAFLKTNFKISPVLIHVFTETIINPINI</sequence>
<organism evidence="1 2">
    <name type="scientific">Tetranychus urticae</name>
    <name type="common">Two-spotted spider mite</name>
    <dbReference type="NCBI Taxonomy" id="32264"/>
    <lineage>
        <taxon>Eukaryota</taxon>
        <taxon>Metazoa</taxon>
        <taxon>Ecdysozoa</taxon>
        <taxon>Arthropoda</taxon>
        <taxon>Chelicerata</taxon>
        <taxon>Arachnida</taxon>
        <taxon>Acari</taxon>
        <taxon>Acariformes</taxon>
        <taxon>Trombidiformes</taxon>
        <taxon>Prostigmata</taxon>
        <taxon>Eleutherengona</taxon>
        <taxon>Raphignathae</taxon>
        <taxon>Tetranychoidea</taxon>
        <taxon>Tetranychidae</taxon>
        <taxon>Tetranychus</taxon>
    </lineage>
</organism>
<reference evidence="2" key="1">
    <citation type="submission" date="2011-08" db="EMBL/GenBank/DDBJ databases">
        <authorList>
            <person name="Rombauts S."/>
        </authorList>
    </citation>
    <scope>NUCLEOTIDE SEQUENCE</scope>
    <source>
        <strain evidence="2">London</strain>
    </source>
</reference>
<evidence type="ECO:0000313" key="2">
    <source>
        <dbReference type="Proteomes" id="UP000015104"/>
    </source>
</evidence>
<keyword evidence="2" id="KW-1185">Reference proteome</keyword>
<accession>T1KGB3</accession>
<name>T1KGB3_TETUR</name>
<dbReference type="AlphaFoldDB" id="T1KGB3"/>
<dbReference type="EnsemblMetazoa" id="tetur11g00200.1">
    <property type="protein sequence ID" value="tetur11g00200.1"/>
    <property type="gene ID" value="tetur11g00200"/>
</dbReference>
<proteinExistence type="predicted"/>